<protein>
    <submittedName>
        <fullName evidence="2">Uncharacterized protein</fullName>
    </submittedName>
</protein>
<dbReference type="Proteomes" id="UP001596407">
    <property type="component" value="Unassembled WGS sequence"/>
</dbReference>
<proteinExistence type="predicted"/>
<reference evidence="2 3" key="1">
    <citation type="journal article" date="2019" name="Int. J. Syst. Evol. Microbiol.">
        <title>The Global Catalogue of Microorganisms (GCM) 10K type strain sequencing project: providing services to taxonomists for standard genome sequencing and annotation.</title>
        <authorList>
            <consortium name="The Broad Institute Genomics Platform"/>
            <consortium name="The Broad Institute Genome Sequencing Center for Infectious Disease"/>
            <person name="Wu L."/>
            <person name="Ma J."/>
        </authorList>
    </citation>
    <scope>NUCLEOTIDE SEQUENCE [LARGE SCALE GENOMIC DNA]</scope>
    <source>
        <strain evidence="2 3">DT72</strain>
    </source>
</reference>
<dbReference type="GeneID" id="79305475"/>
<organism evidence="2 3">
    <name type="scientific">Halorussus caseinilyticus</name>
    <dbReference type="NCBI Taxonomy" id="3034025"/>
    <lineage>
        <taxon>Archaea</taxon>
        <taxon>Methanobacteriati</taxon>
        <taxon>Methanobacteriota</taxon>
        <taxon>Stenosarchaea group</taxon>
        <taxon>Halobacteria</taxon>
        <taxon>Halobacteriales</taxon>
        <taxon>Haladaptataceae</taxon>
        <taxon>Halorussus</taxon>
    </lineage>
</organism>
<feature type="transmembrane region" description="Helical" evidence="1">
    <location>
        <begin position="195"/>
        <end position="223"/>
    </location>
</feature>
<keyword evidence="1" id="KW-0812">Transmembrane</keyword>
<accession>A0ABD5WET7</accession>
<keyword evidence="3" id="KW-1185">Reference proteome</keyword>
<gene>
    <name evidence="2" type="ORF">ACFQJ6_01640</name>
</gene>
<keyword evidence="1" id="KW-1133">Transmembrane helix</keyword>
<comment type="caution">
    <text evidence="2">The sequence shown here is derived from an EMBL/GenBank/DDBJ whole genome shotgun (WGS) entry which is preliminary data.</text>
</comment>
<feature type="transmembrane region" description="Helical" evidence="1">
    <location>
        <begin position="60"/>
        <end position="80"/>
    </location>
</feature>
<dbReference type="AlphaFoldDB" id="A0ABD5WET7"/>
<feature type="transmembrane region" description="Helical" evidence="1">
    <location>
        <begin position="127"/>
        <end position="145"/>
    </location>
</feature>
<feature type="transmembrane region" description="Helical" evidence="1">
    <location>
        <begin position="92"/>
        <end position="115"/>
    </location>
</feature>
<name>A0ABD5WET7_9EURY</name>
<evidence type="ECO:0000313" key="3">
    <source>
        <dbReference type="Proteomes" id="UP001596407"/>
    </source>
</evidence>
<keyword evidence="1" id="KW-0472">Membrane</keyword>
<evidence type="ECO:0000256" key="1">
    <source>
        <dbReference type="SAM" id="Phobius"/>
    </source>
</evidence>
<sequence length="232" mass="25148">MGRWGELAGRRRTGTADERPPSIEEFLETNHQLFTVIGIFGALSVYLMKFQQSTATSTGAVGAVLLLFLLTSAVAVRNSYRCTERARRHGDYLLIFGYAVFMYAFVTLVVSVVLVILSRYAQGAESVLGSSFVYALAFVYVPFVFGTDRLREFEGTTPMAAGVRYAPHLAALVLAGWYAMQWYRGVPPTLNLGSAAYSIGIALGLVANHFVITAVLVGVLWTADAAASAVQN</sequence>
<evidence type="ECO:0000313" key="2">
    <source>
        <dbReference type="EMBL" id="MFC7079024.1"/>
    </source>
</evidence>
<feature type="transmembrane region" description="Helical" evidence="1">
    <location>
        <begin position="165"/>
        <end position="183"/>
    </location>
</feature>
<dbReference type="RefSeq" id="WP_276282348.1">
    <property type="nucleotide sequence ID" value="NZ_CP119810.1"/>
</dbReference>
<dbReference type="EMBL" id="JBHSZH010000001">
    <property type="protein sequence ID" value="MFC7079024.1"/>
    <property type="molecule type" value="Genomic_DNA"/>
</dbReference>